<dbReference type="GO" id="GO:0008209">
    <property type="term" value="P:androgen metabolic process"/>
    <property type="evidence" value="ECO:0007669"/>
    <property type="project" value="Ensembl"/>
</dbReference>
<keyword evidence="3 33" id="KW-0812">Transmembrane</keyword>
<dbReference type="GO" id="GO:0047024">
    <property type="term" value="F:5-alpha-androstane-3-beta,17-beta-diol dehydrogenase (NADP+) activity"/>
    <property type="evidence" value="ECO:0007669"/>
    <property type="project" value="UniProtKB-EC"/>
</dbReference>
<dbReference type="EC" id="1.1.1.210" evidence="27"/>
<evidence type="ECO:0000256" key="25">
    <source>
        <dbReference type="ARBA" id="ARBA00052561"/>
    </source>
</evidence>
<reference evidence="35" key="1">
    <citation type="submission" date="2011-03" db="EMBL/GenBank/DDBJ databases">
        <title>Version 3 of the genome sequence of Otolemur garnettii (Bushbaby).</title>
        <authorList>
            <consortium name="The Broad Institute Genome Sequencing Platform"/>
            <person name="Di Palma F."/>
            <person name="Johnson J."/>
            <person name="Lander E.S."/>
            <person name="Lindblad-Toh K."/>
            <person name="Jaffe D.B."/>
            <person name="Gnerre S."/>
            <person name="MacCallum I."/>
            <person name="Przybylski D."/>
            <person name="Ribeiro F.J."/>
            <person name="Burton J.N."/>
            <person name="Walker B.J."/>
            <person name="Sharpe T."/>
            <person name="Hall G."/>
        </authorList>
    </citation>
    <scope>NUCLEOTIDE SEQUENCE [LARGE SCALE GENOMIC DNA]</scope>
</reference>
<dbReference type="HOGENOM" id="CLU_029944_2_0_1"/>
<dbReference type="FunCoup" id="H0X3V3">
    <property type="interactions" value="459"/>
</dbReference>
<dbReference type="GO" id="GO:0004303">
    <property type="term" value="F:estradiol 17-beta-dehydrogenase [NAD(P)+] activity"/>
    <property type="evidence" value="ECO:0007669"/>
    <property type="project" value="UniProtKB-EC"/>
</dbReference>
<evidence type="ECO:0000256" key="18">
    <source>
        <dbReference type="ARBA" id="ARBA00048246"/>
    </source>
</evidence>
<evidence type="ECO:0000256" key="24">
    <source>
        <dbReference type="ARBA" id="ARBA00052450"/>
    </source>
</evidence>
<keyword evidence="5" id="KW-0521">NADP</keyword>
<comment type="catalytic activity">
    <reaction evidence="24">
        <text>17beta-estradiol + NADP(+) = estrone + NADPH + H(+)</text>
        <dbReference type="Rhea" id="RHEA:24616"/>
        <dbReference type="ChEBI" id="CHEBI:15378"/>
        <dbReference type="ChEBI" id="CHEBI:16469"/>
        <dbReference type="ChEBI" id="CHEBI:17263"/>
        <dbReference type="ChEBI" id="CHEBI:57783"/>
        <dbReference type="ChEBI" id="CHEBI:58349"/>
        <dbReference type="EC" id="1.1.1.62"/>
    </reaction>
    <physiologicalReaction direction="right-to-left" evidence="24">
        <dbReference type="Rhea" id="RHEA:24618"/>
    </physiologicalReaction>
</comment>
<comment type="catalytic activity">
    <reaction evidence="21">
        <text>a 3beta-hydroxysteroid + NADP(+) = a 3-oxosteroid + NADPH + H(+)</text>
        <dbReference type="Rhea" id="RHEA:34787"/>
        <dbReference type="ChEBI" id="CHEBI:15378"/>
        <dbReference type="ChEBI" id="CHEBI:36836"/>
        <dbReference type="ChEBI" id="CHEBI:47788"/>
        <dbReference type="ChEBI" id="CHEBI:57783"/>
        <dbReference type="ChEBI" id="CHEBI:58349"/>
        <dbReference type="EC" id="1.1.1.270"/>
    </reaction>
    <physiologicalReaction direction="right-to-left" evidence="21">
        <dbReference type="Rhea" id="RHEA:34789"/>
    </physiologicalReaction>
</comment>
<dbReference type="FunFam" id="3.40.50.720:FF:000289">
    <property type="entry name" value="Hydroxysteroid 17-beta dehydrogenase 7"/>
    <property type="match status" value="1"/>
</dbReference>
<dbReference type="OMA" id="WHNIDGY"/>
<comment type="catalytic activity">
    <reaction evidence="22">
        <text>4alpha-methyl-5alpha-cholest-7-en-3beta-ol + NADP(+) = 4alpha-methyl-5alpha-cholest-7-en-3-one + NADPH + H(+)</text>
        <dbReference type="Rhea" id="RHEA:18409"/>
        <dbReference type="ChEBI" id="CHEBI:15378"/>
        <dbReference type="ChEBI" id="CHEBI:16495"/>
        <dbReference type="ChEBI" id="CHEBI:18378"/>
        <dbReference type="ChEBI" id="CHEBI:57783"/>
        <dbReference type="ChEBI" id="CHEBI:58349"/>
        <dbReference type="EC" id="1.1.1.270"/>
    </reaction>
    <physiologicalReaction direction="right-to-left" evidence="22">
        <dbReference type="Rhea" id="RHEA:18411"/>
    </physiologicalReaction>
</comment>
<evidence type="ECO:0000256" key="11">
    <source>
        <dbReference type="ARBA" id="ARBA00023136"/>
    </source>
</evidence>
<dbReference type="eggNOG" id="KOG1478">
    <property type="taxonomic scope" value="Eukaryota"/>
</dbReference>
<keyword evidence="10" id="KW-0443">Lipid metabolism</keyword>
<proteinExistence type="inferred from homology"/>
<dbReference type="Pfam" id="PF00106">
    <property type="entry name" value="adh_short"/>
    <property type="match status" value="1"/>
</dbReference>
<evidence type="ECO:0000256" key="6">
    <source>
        <dbReference type="ARBA" id="ARBA00022955"/>
    </source>
</evidence>
<dbReference type="InterPro" id="IPR052834">
    <property type="entry name" value="3KSR/17beta-HSD"/>
</dbReference>
<evidence type="ECO:0000256" key="28">
    <source>
        <dbReference type="ARBA" id="ARBA00071031"/>
    </source>
</evidence>
<dbReference type="GO" id="GO:0007420">
    <property type="term" value="P:brain development"/>
    <property type="evidence" value="ECO:0007669"/>
    <property type="project" value="Ensembl"/>
</dbReference>
<dbReference type="EMBL" id="AAQR03039300">
    <property type="status" value="NOT_ANNOTATED_CDS"/>
    <property type="molecule type" value="Genomic_DNA"/>
</dbReference>
<keyword evidence="4" id="KW-0256">Endoplasmic reticulum</keyword>
<comment type="catalytic activity">
    <reaction evidence="20">
        <text>5alpha-androstane-3beta,17beta-diol + NADP(+) = 17beta-hydroxy-5alpha-androstan-3-one + NADPH + H(+)</text>
        <dbReference type="Rhea" id="RHEA:16297"/>
        <dbReference type="ChEBI" id="CHEBI:15378"/>
        <dbReference type="ChEBI" id="CHEBI:16330"/>
        <dbReference type="ChEBI" id="CHEBI:18329"/>
        <dbReference type="ChEBI" id="CHEBI:57783"/>
        <dbReference type="ChEBI" id="CHEBI:58349"/>
        <dbReference type="EC" id="1.1.1.210"/>
    </reaction>
    <physiologicalReaction direction="right-to-left" evidence="20">
        <dbReference type="Rhea" id="RHEA:16299"/>
    </physiologicalReaction>
</comment>
<comment type="catalytic activity">
    <reaction evidence="18">
        <text>3-dehydro-4alpha-methylzymosterol + NADPH + H(+) = 4alpha-methylzymosterol + NADP(+)</text>
        <dbReference type="Rhea" id="RHEA:36379"/>
        <dbReference type="ChEBI" id="CHEBI:1949"/>
        <dbReference type="ChEBI" id="CHEBI:15378"/>
        <dbReference type="ChEBI" id="CHEBI:57783"/>
        <dbReference type="ChEBI" id="CHEBI:58349"/>
        <dbReference type="ChEBI" id="CHEBI:136486"/>
        <dbReference type="EC" id="1.1.1.270"/>
    </reaction>
    <physiologicalReaction direction="left-to-right" evidence="18">
        <dbReference type="Rhea" id="RHEA:36380"/>
    </physiologicalReaction>
</comment>
<keyword evidence="8" id="KW-0560">Oxidoreductase</keyword>
<name>H0X3V3_OTOGA</name>
<feature type="transmembrane region" description="Helical" evidence="33">
    <location>
        <begin position="238"/>
        <end position="254"/>
    </location>
</feature>
<evidence type="ECO:0000256" key="27">
    <source>
        <dbReference type="ARBA" id="ARBA00066807"/>
    </source>
</evidence>
<comment type="pathway">
    <text evidence="13">Steroid biosynthesis; zymosterol biosynthesis; zymosterol from lanosterol: step 5/6.</text>
</comment>
<dbReference type="InParanoid" id="H0X3V3"/>
<dbReference type="GO" id="GO:0006695">
    <property type="term" value="P:cholesterol biosynthetic process"/>
    <property type="evidence" value="ECO:0007669"/>
    <property type="project" value="Ensembl"/>
</dbReference>
<dbReference type="STRING" id="30611.ENSOGAP00000009838"/>
<evidence type="ECO:0000256" key="31">
    <source>
        <dbReference type="ARBA" id="ARBA00083156"/>
    </source>
</evidence>
<dbReference type="GO" id="GO:0048568">
    <property type="term" value="P:embryonic organ development"/>
    <property type="evidence" value="ECO:0007669"/>
    <property type="project" value="Ensembl"/>
</dbReference>
<sequence>MRKVVLITGASSGIGLALCKRLLVENDELHLCLACRNVSKAEGVRASLLASHPTAEVTVVQVDVSNLESIFRASSELKQRFKRLDFVYLNAGIMPNPQLNLRALFSGLFSRRFSVHITFCGSSGILLYDNRMTLLKITNLSCLGHWAGLRNLGMCVCVSVPMCVWVWTSLENALRFYLTFTWTTQSTNSSSPGSLAHTCILLISIYLDRVIIHAGLYSSVVCPGTVLTNLTYGILPPFVWMLLIPIIWLLRFFANAFTLTPYNGTEALVWLFHQKPESLNPLIKYMSATTGFGSNYVTTQRMDLDEDTAEKFYQNLLELEKQVRVTIQKNDTSQ</sequence>
<dbReference type="EMBL" id="AAQR03039299">
    <property type="status" value="NOT_ANNOTATED_CDS"/>
    <property type="molecule type" value="Genomic_DNA"/>
</dbReference>
<evidence type="ECO:0000313" key="35">
    <source>
        <dbReference type="Proteomes" id="UP000005225"/>
    </source>
</evidence>
<dbReference type="PANTHER" id="PTHR44442:SF1">
    <property type="entry name" value="3-KETO-STEROID REDUCTASE_17-BETA-HYDROXYSTEROID DEHYDROGENASE 7"/>
    <property type="match status" value="1"/>
</dbReference>
<keyword evidence="35" id="KW-1185">Reference proteome</keyword>
<evidence type="ECO:0000256" key="21">
    <source>
        <dbReference type="ARBA" id="ARBA00051929"/>
    </source>
</evidence>
<dbReference type="GO" id="GO:0000253">
    <property type="term" value="F:3-beta-hydroxysteroid 3-dehydrogenase (NADP+) activity"/>
    <property type="evidence" value="ECO:0007669"/>
    <property type="project" value="UniProtKB-EC"/>
</dbReference>
<evidence type="ECO:0000256" key="30">
    <source>
        <dbReference type="ARBA" id="ARBA00081545"/>
    </source>
</evidence>
<evidence type="ECO:0000256" key="17">
    <source>
        <dbReference type="ARBA" id="ARBA00037929"/>
    </source>
</evidence>
<comment type="subunit">
    <text evidence="26">Binds to the short form of prolactin receptor.</text>
</comment>
<keyword evidence="2" id="KW-0444">Lipid biosynthesis</keyword>
<evidence type="ECO:0000256" key="9">
    <source>
        <dbReference type="ARBA" id="ARBA00023027"/>
    </source>
</evidence>
<evidence type="ECO:0000256" key="2">
    <source>
        <dbReference type="ARBA" id="ARBA00022516"/>
    </source>
</evidence>
<comment type="similarity">
    <text evidence="14">Belongs to the short-chain dehydrogenases/reductases (SDR) family. ERG27 subfamily.</text>
</comment>
<evidence type="ECO:0000256" key="5">
    <source>
        <dbReference type="ARBA" id="ARBA00022857"/>
    </source>
</evidence>
<dbReference type="GO" id="GO:0048706">
    <property type="term" value="P:embryonic skeletal system development"/>
    <property type="evidence" value="ECO:0007669"/>
    <property type="project" value="Ensembl"/>
</dbReference>
<accession>H0X3V3</accession>
<evidence type="ECO:0000313" key="34">
    <source>
        <dbReference type="Ensembl" id="ENSOGAP00000009838.2"/>
    </source>
</evidence>
<dbReference type="AlphaFoldDB" id="H0X3V3"/>
<dbReference type="EC" id="1.1.1.270" evidence="15"/>
<evidence type="ECO:0000256" key="12">
    <source>
        <dbReference type="ARBA" id="ARBA00023180"/>
    </source>
</evidence>
<comment type="catalytic activity">
    <reaction evidence="25">
        <text>zymosterone + NADPH + H(+) = zymosterol + NADP(+)</text>
        <dbReference type="Rhea" id="RHEA:33459"/>
        <dbReference type="ChEBI" id="CHEBI:15378"/>
        <dbReference type="ChEBI" id="CHEBI:18252"/>
        <dbReference type="ChEBI" id="CHEBI:52386"/>
        <dbReference type="ChEBI" id="CHEBI:57783"/>
        <dbReference type="ChEBI" id="CHEBI:58349"/>
    </reaction>
    <physiologicalReaction direction="left-to-right" evidence="25">
        <dbReference type="Rhea" id="RHEA:33460"/>
    </physiologicalReaction>
</comment>
<dbReference type="Ensembl" id="ENSOGAT00000010997.2">
    <property type="protein sequence ID" value="ENSOGAP00000009838.2"/>
    <property type="gene ID" value="ENSOGAG00000010994.2"/>
</dbReference>
<reference evidence="34" key="3">
    <citation type="submission" date="2025-09" db="UniProtKB">
        <authorList>
            <consortium name="Ensembl"/>
        </authorList>
    </citation>
    <scope>IDENTIFICATION</scope>
</reference>
<evidence type="ECO:0000256" key="4">
    <source>
        <dbReference type="ARBA" id="ARBA00022824"/>
    </source>
</evidence>
<dbReference type="PRINTS" id="PR00081">
    <property type="entry name" value="GDHRDH"/>
</dbReference>
<dbReference type="Gene3D" id="3.40.50.720">
    <property type="entry name" value="NAD(P)-binding Rossmann-like Domain"/>
    <property type="match status" value="1"/>
</dbReference>
<evidence type="ECO:0000256" key="26">
    <source>
        <dbReference type="ARBA" id="ARBA00063141"/>
    </source>
</evidence>
<keyword evidence="6" id="KW-0752">Steroid biosynthesis</keyword>
<dbReference type="GO" id="GO:0030154">
    <property type="term" value="P:cell differentiation"/>
    <property type="evidence" value="ECO:0007669"/>
    <property type="project" value="Ensembl"/>
</dbReference>
<comment type="subcellular location">
    <subcellularLocation>
        <location evidence="1">Endoplasmic reticulum membrane</location>
        <topology evidence="1">Single-pass membrane protein</topology>
    </subcellularLocation>
</comment>
<evidence type="ECO:0000256" key="1">
    <source>
        <dbReference type="ARBA" id="ARBA00004389"/>
    </source>
</evidence>
<evidence type="ECO:0000256" key="33">
    <source>
        <dbReference type="SAM" id="Phobius"/>
    </source>
</evidence>
<keyword evidence="11 33" id="KW-0472">Membrane</keyword>
<dbReference type="InterPro" id="IPR002347">
    <property type="entry name" value="SDR_fam"/>
</dbReference>
<evidence type="ECO:0000256" key="8">
    <source>
        <dbReference type="ARBA" id="ARBA00023002"/>
    </source>
</evidence>
<comment type="catalytic activity">
    <reaction evidence="19">
        <text>5alpha-cholest-8-en-3-one + NADPH + H(+) = 5alpha-cholest-8-en-3beta-ol + NADP(+)</text>
        <dbReference type="Rhea" id="RHEA:46852"/>
        <dbReference type="ChEBI" id="CHEBI:15378"/>
        <dbReference type="ChEBI" id="CHEBI:16608"/>
        <dbReference type="ChEBI" id="CHEBI:57783"/>
        <dbReference type="ChEBI" id="CHEBI:58349"/>
        <dbReference type="ChEBI" id="CHEBI:87056"/>
    </reaction>
    <physiologicalReaction direction="left-to-right" evidence="19">
        <dbReference type="Rhea" id="RHEA:46853"/>
    </physiologicalReaction>
</comment>
<protein>
    <recommendedName>
        <fullName evidence="28">3-keto-steroid reductase/17-beta-hydroxysteroid dehydrogenase 7</fullName>
        <ecNumber evidence="27">1.1.1.210</ecNumber>
        <ecNumber evidence="15">1.1.1.270</ecNumber>
        <ecNumber evidence="16">1.1.1.62</ecNumber>
    </recommendedName>
    <alternativeName>
        <fullName evidence="30">17-beta-hydroxysteroid dehydrogenase 7</fullName>
    </alternativeName>
    <alternativeName>
        <fullName evidence="31">3-keto-steroid reductase</fullName>
    </alternativeName>
    <alternativeName>
        <fullName evidence="29">Dihydrotestosterone oxidoreductase</fullName>
    </alternativeName>
    <alternativeName>
        <fullName evidence="32">Estradiol 17-beta-dehydrogenase 7</fullName>
    </alternativeName>
</protein>
<evidence type="ECO:0000256" key="15">
    <source>
        <dbReference type="ARBA" id="ARBA00023621"/>
    </source>
</evidence>
<feature type="transmembrane region" description="Helical" evidence="33">
    <location>
        <begin position="149"/>
        <end position="170"/>
    </location>
</feature>
<keyword evidence="12" id="KW-0325">Glycoprotein</keyword>
<comment type="pathway">
    <text evidence="17">Steroid biosynthesis; estrogen biosynthesis.</text>
</comment>
<dbReference type="SUPFAM" id="SSF51735">
    <property type="entry name" value="NAD(P)-binding Rossmann-fold domains"/>
    <property type="match status" value="1"/>
</dbReference>
<dbReference type="EMBL" id="AAQR03039301">
    <property type="status" value="NOT_ANNOTATED_CDS"/>
    <property type="molecule type" value="Genomic_DNA"/>
</dbReference>
<evidence type="ECO:0000256" key="16">
    <source>
        <dbReference type="ARBA" id="ARBA00024072"/>
    </source>
</evidence>
<evidence type="ECO:0000256" key="29">
    <source>
        <dbReference type="ARBA" id="ARBA00077091"/>
    </source>
</evidence>
<evidence type="ECO:0000256" key="23">
    <source>
        <dbReference type="ARBA" id="ARBA00052448"/>
    </source>
</evidence>
<dbReference type="PANTHER" id="PTHR44442">
    <property type="entry name" value="3-KETO-STEROID REDUCTASE"/>
    <property type="match status" value="1"/>
</dbReference>
<evidence type="ECO:0000256" key="3">
    <source>
        <dbReference type="ARBA" id="ARBA00022692"/>
    </source>
</evidence>
<evidence type="ECO:0000256" key="10">
    <source>
        <dbReference type="ARBA" id="ARBA00023098"/>
    </source>
</evidence>
<dbReference type="InterPro" id="IPR036291">
    <property type="entry name" value="NAD(P)-bd_dom_sf"/>
</dbReference>
<evidence type="ECO:0000256" key="13">
    <source>
        <dbReference type="ARBA" id="ARBA00023589"/>
    </source>
</evidence>
<reference evidence="34" key="2">
    <citation type="submission" date="2025-08" db="UniProtKB">
        <authorList>
            <consortium name="Ensembl"/>
        </authorList>
    </citation>
    <scope>IDENTIFICATION</scope>
</reference>
<organism evidence="34 35">
    <name type="scientific">Otolemur garnettii</name>
    <name type="common">Small-eared galago</name>
    <name type="synonym">Garnett's greater bushbaby</name>
    <dbReference type="NCBI Taxonomy" id="30611"/>
    <lineage>
        <taxon>Eukaryota</taxon>
        <taxon>Metazoa</taxon>
        <taxon>Chordata</taxon>
        <taxon>Craniata</taxon>
        <taxon>Vertebrata</taxon>
        <taxon>Euteleostomi</taxon>
        <taxon>Mammalia</taxon>
        <taxon>Eutheria</taxon>
        <taxon>Euarchontoglires</taxon>
        <taxon>Primates</taxon>
        <taxon>Strepsirrhini</taxon>
        <taxon>Lorisiformes</taxon>
        <taxon>Galagidae</taxon>
        <taxon>Otolemur</taxon>
    </lineage>
</organism>
<evidence type="ECO:0000256" key="19">
    <source>
        <dbReference type="ARBA" id="ARBA00050673"/>
    </source>
</evidence>
<evidence type="ECO:0000256" key="14">
    <source>
        <dbReference type="ARBA" id="ARBA00023593"/>
    </source>
</evidence>
<comment type="catalytic activity">
    <reaction evidence="23">
        <text>4alpha-methyl-5alpha-cholest-8-en-3-one + NADPH + H(+) = 4alpha-methyl-5alpha-cholest-8-en-3beta-ol + NADP(+)</text>
        <dbReference type="Rhea" id="RHEA:46832"/>
        <dbReference type="ChEBI" id="CHEBI:15378"/>
        <dbReference type="ChEBI" id="CHEBI:57783"/>
        <dbReference type="ChEBI" id="CHEBI:58349"/>
        <dbReference type="ChEBI" id="CHEBI:87050"/>
        <dbReference type="ChEBI" id="CHEBI:87051"/>
    </reaction>
    <physiologicalReaction direction="left-to-right" evidence="23">
        <dbReference type="Rhea" id="RHEA:46833"/>
    </physiologicalReaction>
</comment>
<evidence type="ECO:0000256" key="32">
    <source>
        <dbReference type="ARBA" id="ARBA00083257"/>
    </source>
</evidence>
<evidence type="ECO:0000256" key="22">
    <source>
        <dbReference type="ARBA" id="ARBA00052439"/>
    </source>
</evidence>
<dbReference type="GeneTree" id="ENSGT00390000013340"/>
<dbReference type="EC" id="1.1.1.62" evidence="16"/>
<dbReference type="Proteomes" id="UP000005225">
    <property type="component" value="Unassembled WGS sequence"/>
</dbReference>
<evidence type="ECO:0000256" key="20">
    <source>
        <dbReference type="ARBA" id="ARBA00051795"/>
    </source>
</evidence>
<keyword evidence="7 33" id="KW-1133">Transmembrane helix</keyword>
<keyword evidence="9" id="KW-0520">NAD</keyword>
<dbReference type="GO" id="GO:0005789">
    <property type="term" value="C:endoplasmic reticulum membrane"/>
    <property type="evidence" value="ECO:0007669"/>
    <property type="project" value="UniProtKB-SubCell"/>
</dbReference>
<dbReference type="GO" id="GO:0006703">
    <property type="term" value="P:estrogen biosynthetic process"/>
    <property type="evidence" value="ECO:0007669"/>
    <property type="project" value="Ensembl"/>
</dbReference>
<evidence type="ECO:0000256" key="7">
    <source>
        <dbReference type="ARBA" id="ARBA00022989"/>
    </source>
</evidence>